<feature type="transmembrane region" description="Helical" evidence="1">
    <location>
        <begin position="9"/>
        <end position="28"/>
    </location>
</feature>
<protein>
    <submittedName>
        <fullName evidence="3">Response regulator VCA0850</fullName>
    </submittedName>
</protein>
<dbReference type="Pfam" id="PF04397">
    <property type="entry name" value="LytTR"/>
    <property type="match status" value="1"/>
</dbReference>
<dbReference type="InterPro" id="IPR036259">
    <property type="entry name" value="MFS_trans_sf"/>
</dbReference>
<name>A0A1W1E1A6_9ZZZZ</name>
<keyword evidence="1" id="KW-1133">Transmembrane helix</keyword>
<feature type="transmembrane region" description="Helical" evidence="1">
    <location>
        <begin position="96"/>
        <end position="117"/>
    </location>
</feature>
<gene>
    <name evidence="3" type="ORF">MNB_SUP05-SYMBIONT-5-420</name>
</gene>
<dbReference type="InterPro" id="IPR007492">
    <property type="entry name" value="LytTR_DNA-bd_dom"/>
</dbReference>
<evidence type="ECO:0000256" key="1">
    <source>
        <dbReference type="SAM" id="Phobius"/>
    </source>
</evidence>
<evidence type="ECO:0000313" key="3">
    <source>
        <dbReference type="EMBL" id="SFV87735.1"/>
    </source>
</evidence>
<feature type="transmembrane region" description="Helical" evidence="1">
    <location>
        <begin position="34"/>
        <end position="55"/>
    </location>
</feature>
<sequence length="246" mass="27504">MDKDNKKSFIIIATLIFNTLIALLLSMTMKQVPIGVLLFISHSIGLSIMASNLLIVGGQYTQSIGKIVGYGLIGFVVGTVIAFGGVPILFGFELDYSLVMIGLFFGVIGLVLAWLYLNGLESQEALDKIKQKLSGSNTKKLLWIKASDAKGVVFLVHTKDIKYFQSQDKYTNIYTQDGEYLINTSIKQLLKQLDKDYFWGIHRSTIVNLKFISKVSKNEADKLMVYLEDETALSVSRNYASLFKKM</sequence>
<dbReference type="GO" id="GO:0003677">
    <property type="term" value="F:DNA binding"/>
    <property type="evidence" value="ECO:0007669"/>
    <property type="project" value="InterPro"/>
</dbReference>
<dbReference type="PANTHER" id="PTHR37299:SF1">
    <property type="entry name" value="STAGE 0 SPORULATION PROTEIN A HOMOLOG"/>
    <property type="match status" value="1"/>
</dbReference>
<dbReference type="Gene3D" id="2.40.50.1020">
    <property type="entry name" value="LytTr DNA-binding domain"/>
    <property type="match status" value="1"/>
</dbReference>
<organism evidence="3">
    <name type="scientific">hydrothermal vent metagenome</name>
    <dbReference type="NCBI Taxonomy" id="652676"/>
    <lineage>
        <taxon>unclassified sequences</taxon>
        <taxon>metagenomes</taxon>
        <taxon>ecological metagenomes</taxon>
    </lineage>
</organism>
<dbReference type="EMBL" id="FPHZ01000073">
    <property type="protein sequence ID" value="SFV87735.1"/>
    <property type="molecule type" value="Genomic_DNA"/>
</dbReference>
<keyword evidence="1" id="KW-0472">Membrane</keyword>
<dbReference type="PROSITE" id="PS50930">
    <property type="entry name" value="HTH_LYTTR"/>
    <property type="match status" value="1"/>
</dbReference>
<accession>A0A1W1E1A6</accession>
<dbReference type="SUPFAM" id="SSF103473">
    <property type="entry name" value="MFS general substrate transporter"/>
    <property type="match status" value="1"/>
</dbReference>
<dbReference type="SMART" id="SM00850">
    <property type="entry name" value="LytTR"/>
    <property type="match status" value="1"/>
</dbReference>
<dbReference type="AlphaFoldDB" id="A0A1W1E1A6"/>
<keyword evidence="1" id="KW-0812">Transmembrane</keyword>
<dbReference type="InterPro" id="IPR046947">
    <property type="entry name" value="LytR-like"/>
</dbReference>
<dbReference type="PANTHER" id="PTHR37299">
    <property type="entry name" value="TRANSCRIPTIONAL REGULATOR-RELATED"/>
    <property type="match status" value="1"/>
</dbReference>
<feature type="transmembrane region" description="Helical" evidence="1">
    <location>
        <begin position="67"/>
        <end position="90"/>
    </location>
</feature>
<proteinExistence type="predicted"/>
<feature type="domain" description="HTH LytTR-type" evidence="2">
    <location>
        <begin position="144"/>
        <end position="246"/>
    </location>
</feature>
<reference evidence="3" key="1">
    <citation type="submission" date="2016-10" db="EMBL/GenBank/DDBJ databases">
        <authorList>
            <person name="de Groot N.N."/>
        </authorList>
    </citation>
    <scope>NUCLEOTIDE SEQUENCE</scope>
</reference>
<evidence type="ECO:0000259" key="2">
    <source>
        <dbReference type="PROSITE" id="PS50930"/>
    </source>
</evidence>
<dbReference type="GO" id="GO:0000156">
    <property type="term" value="F:phosphorelay response regulator activity"/>
    <property type="evidence" value="ECO:0007669"/>
    <property type="project" value="InterPro"/>
</dbReference>